<comment type="caution">
    <text evidence="2">The sequence shown here is derived from an EMBL/GenBank/DDBJ whole genome shotgun (WGS) entry which is preliminary data.</text>
</comment>
<dbReference type="AlphaFoldDB" id="A0A427Y2X5"/>
<accession>A0A427Y2X5</accession>
<sequence>MISTARAEMDSMGDGEDGDISFDDQQAVWTKLLMTYEELLGLSGDHSYGTFSPASPSLLTAVKAPTDSPAPYPFDFDNLNRDLHDPVNFQRLAILCLLRSRVLDPDVHFDDDTSGSRTSRTGRNLGGL</sequence>
<organism evidence="2 3">
    <name type="scientific">Saitozyma podzolica</name>
    <dbReference type="NCBI Taxonomy" id="1890683"/>
    <lineage>
        <taxon>Eukaryota</taxon>
        <taxon>Fungi</taxon>
        <taxon>Dikarya</taxon>
        <taxon>Basidiomycota</taxon>
        <taxon>Agaricomycotina</taxon>
        <taxon>Tremellomycetes</taxon>
        <taxon>Tremellales</taxon>
        <taxon>Trimorphomycetaceae</taxon>
        <taxon>Saitozyma</taxon>
    </lineage>
</organism>
<reference evidence="2 3" key="1">
    <citation type="submission" date="2018-11" db="EMBL/GenBank/DDBJ databases">
        <title>Genome sequence of Saitozyma podzolica DSM 27192.</title>
        <authorList>
            <person name="Aliyu H."/>
            <person name="Gorte O."/>
            <person name="Ochsenreither K."/>
        </authorList>
    </citation>
    <scope>NUCLEOTIDE SEQUENCE [LARGE SCALE GENOMIC DNA]</scope>
    <source>
        <strain evidence="2 3">DSM 27192</strain>
    </source>
</reference>
<evidence type="ECO:0000313" key="3">
    <source>
        <dbReference type="Proteomes" id="UP000279259"/>
    </source>
</evidence>
<feature type="region of interest" description="Disordered" evidence="1">
    <location>
        <begin position="108"/>
        <end position="128"/>
    </location>
</feature>
<evidence type="ECO:0000313" key="2">
    <source>
        <dbReference type="EMBL" id="RSH85474.1"/>
    </source>
</evidence>
<evidence type="ECO:0000256" key="1">
    <source>
        <dbReference type="SAM" id="MobiDB-lite"/>
    </source>
</evidence>
<proteinExistence type="predicted"/>
<dbReference type="Proteomes" id="UP000279259">
    <property type="component" value="Unassembled WGS sequence"/>
</dbReference>
<name>A0A427Y2X5_9TREE</name>
<keyword evidence="3" id="KW-1185">Reference proteome</keyword>
<protein>
    <submittedName>
        <fullName evidence="2">Uncharacterized protein</fullName>
    </submittedName>
</protein>
<gene>
    <name evidence="2" type="ORF">EHS25_004870</name>
</gene>
<dbReference type="EMBL" id="RSCD01000020">
    <property type="protein sequence ID" value="RSH85474.1"/>
    <property type="molecule type" value="Genomic_DNA"/>
</dbReference>